<keyword evidence="2" id="KW-1185">Reference proteome</keyword>
<organism evidence="1 2">
    <name type="scientific">Pannus brasiliensis CCIBt3594</name>
    <dbReference type="NCBI Taxonomy" id="1427578"/>
    <lineage>
        <taxon>Bacteria</taxon>
        <taxon>Bacillati</taxon>
        <taxon>Cyanobacteriota</taxon>
        <taxon>Cyanophyceae</taxon>
        <taxon>Oscillatoriophycideae</taxon>
        <taxon>Chroococcales</taxon>
        <taxon>Microcystaceae</taxon>
        <taxon>Pannus</taxon>
    </lineage>
</organism>
<comment type="caution">
    <text evidence="1">The sequence shown here is derived from an EMBL/GenBank/DDBJ whole genome shotgun (WGS) entry which is preliminary data.</text>
</comment>
<sequence length="174" mass="19734">MTYTVEDFAREYELSASEVEATLTAIGLPTAKPDYSEAERERFARARELFEEGIANSYDDIAAFFENESVPNVAPEPTLSLEEQAIETGFQVGFRQAEIMGQVIPRVTVMRLKEMVATGELKQNFQQLWIEAMDAGNSTSVTARIDRRWREYQLERYQPLTSLPESSTESSDSD</sequence>
<dbReference type="AlphaFoldDB" id="A0AAW9QUV1"/>
<dbReference type="RefSeq" id="WP_332865335.1">
    <property type="nucleotide sequence ID" value="NZ_JBAFSM010000020.1"/>
</dbReference>
<dbReference type="EMBL" id="JBAFSM010000020">
    <property type="protein sequence ID" value="MEG3437857.1"/>
    <property type="molecule type" value="Genomic_DNA"/>
</dbReference>
<evidence type="ECO:0000313" key="1">
    <source>
        <dbReference type="EMBL" id="MEG3437857.1"/>
    </source>
</evidence>
<protein>
    <submittedName>
        <fullName evidence="1">Uncharacterized protein</fullName>
    </submittedName>
</protein>
<gene>
    <name evidence="1" type="ORF">V0288_12085</name>
</gene>
<dbReference type="Proteomes" id="UP001328733">
    <property type="component" value="Unassembled WGS sequence"/>
</dbReference>
<proteinExistence type="predicted"/>
<name>A0AAW9QUV1_9CHRO</name>
<evidence type="ECO:0000313" key="2">
    <source>
        <dbReference type="Proteomes" id="UP001328733"/>
    </source>
</evidence>
<accession>A0AAW9QUV1</accession>
<reference evidence="1 2" key="1">
    <citation type="submission" date="2024-01" db="EMBL/GenBank/DDBJ databases">
        <title>Genomic insights into the taxonomy and metabolism of the cyanobacterium Pannus brasiliensis CCIBt3594.</title>
        <authorList>
            <person name="Machado M."/>
            <person name="Botero N.B."/>
            <person name="Andreote A.P.D."/>
            <person name="Feitosa A.M.T."/>
            <person name="Popin R."/>
            <person name="Sivonen K."/>
            <person name="Fiore M.F."/>
        </authorList>
    </citation>
    <scope>NUCLEOTIDE SEQUENCE [LARGE SCALE GENOMIC DNA]</scope>
    <source>
        <strain evidence="1 2">CCIBt3594</strain>
    </source>
</reference>